<evidence type="ECO:0000256" key="10">
    <source>
        <dbReference type="SAM" id="SignalP"/>
    </source>
</evidence>
<feature type="active site" description="Charge relay system" evidence="8">
    <location>
        <position position="1042"/>
    </location>
</feature>
<keyword evidence="6 7" id="KW-0720">Serine protease</keyword>
<comment type="function">
    <text evidence="7">Degrades oligopeptides.</text>
</comment>
<dbReference type="GO" id="GO:0008236">
    <property type="term" value="F:serine-type peptidase activity"/>
    <property type="evidence" value="ECO:0007669"/>
    <property type="project" value="UniProtKB-UniRule"/>
</dbReference>
<comment type="similarity">
    <text evidence="2 7">Belongs to the peptidase S41B family.</text>
</comment>
<dbReference type="EC" id="3.4.21.-" evidence="7"/>
<feature type="chain" id="PRO_5031020530" description="Tricorn protease homolog" evidence="10">
    <location>
        <begin position="20"/>
        <end position="1079"/>
    </location>
</feature>
<dbReference type="Gene3D" id="3.30.750.44">
    <property type="match status" value="1"/>
</dbReference>
<dbReference type="Pfam" id="PF03572">
    <property type="entry name" value="Peptidase_S41"/>
    <property type="match status" value="1"/>
</dbReference>
<feature type="active site" description="Charge relay system" evidence="8">
    <location>
        <position position="770"/>
    </location>
</feature>
<evidence type="ECO:0000256" key="1">
    <source>
        <dbReference type="ARBA" id="ARBA00004496"/>
    </source>
</evidence>
<dbReference type="InterPro" id="IPR005151">
    <property type="entry name" value="Tail-specific_protease"/>
</dbReference>
<evidence type="ECO:0000256" key="3">
    <source>
        <dbReference type="ARBA" id="ARBA00022490"/>
    </source>
</evidence>
<dbReference type="Gene3D" id="2.120.10.60">
    <property type="entry name" value="Tricorn protease N-terminal domain"/>
    <property type="match status" value="1"/>
</dbReference>
<feature type="site" description="Transition state stabilizer; via amide nitrogen" evidence="9">
    <location>
        <position position="986"/>
    </location>
</feature>
<dbReference type="Gene3D" id="3.90.226.10">
    <property type="entry name" value="2-enoyl-CoA Hydratase, Chain A, domain 1"/>
    <property type="match status" value="1"/>
</dbReference>
<dbReference type="GO" id="GO:0005737">
    <property type="term" value="C:cytoplasm"/>
    <property type="evidence" value="ECO:0007669"/>
    <property type="project" value="UniProtKB-SubCell"/>
</dbReference>
<keyword evidence="3 7" id="KW-0963">Cytoplasm</keyword>
<evidence type="ECO:0000259" key="11">
    <source>
        <dbReference type="Pfam" id="PF03572"/>
    </source>
</evidence>
<dbReference type="Gene3D" id="2.120.10.30">
    <property type="entry name" value="TolB, C-terminal domain"/>
    <property type="match status" value="2"/>
</dbReference>
<reference evidence="14 15" key="2">
    <citation type="journal article" date="2012" name="Stand. Genomic Sci.">
        <title>Complete genome sequence of the aquatic bacterium Runella slithyformis type strain (LSU 4(T)).</title>
        <authorList>
            <person name="Copeland A."/>
            <person name="Zhang X."/>
            <person name="Misra M."/>
            <person name="Lapidus A."/>
            <person name="Nolan M."/>
            <person name="Lucas S."/>
            <person name="Deshpande S."/>
            <person name="Cheng J.F."/>
            <person name="Tapia R."/>
            <person name="Goodwin L.A."/>
            <person name="Pitluck S."/>
            <person name="Liolios K."/>
            <person name="Pagani I."/>
            <person name="Ivanova N."/>
            <person name="Mikhailova N."/>
            <person name="Pati A."/>
            <person name="Chen A."/>
            <person name="Palaniappan K."/>
            <person name="Land M."/>
            <person name="Hauser L."/>
            <person name="Pan C."/>
            <person name="Jeffries C.D."/>
            <person name="Detter J.C."/>
            <person name="Brambilla E.M."/>
            <person name="Rohde M."/>
            <person name="Djao O.D."/>
            <person name="Goker M."/>
            <person name="Sikorski J."/>
            <person name="Tindall B.J."/>
            <person name="Woyke T."/>
            <person name="Bristow J."/>
            <person name="Eisen J.A."/>
            <person name="Markowitz V."/>
            <person name="Hugenholtz P."/>
            <person name="Kyrpides N.C."/>
            <person name="Klenk H.P."/>
            <person name="Mavromatis K."/>
        </authorList>
    </citation>
    <scope>NUCLEOTIDE SEQUENCE [LARGE SCALE GENOMIC DNA]</scope>
    <source>
        <strain evidence="15">ATCC 29530 / DSM 19594 / LMG 11500 / NCIMB 11436 / LSU 4</strain>
    </source>
</reference>
<keyword evidence="10" id="KW-0732">Signal</keyword>
<feature type="domain" description="Tricorn protease PDZ" evidence="13">
    <location>
        <begin position="809"/>
        <end position="866"/>
    </location>
</feature>
<evidence type="ECO:0000256" key="6">
    <source>
        <dbReference type="ARBA" id="ARBA00022825"/>
    </source>
</evidence>
<dbReference type="EMBL" id="CP002859">
    <property type="protein sequence ID" value="AEI47501.1"/>
    <property type="molecule type" value="Genomic_DNA"/>
</dbReference>
<evidence type="ECO:0000256" key="9">
    <source>
        <dbReference type="PIRSR" id="PIRSR036421-3"/>
    </source>
</evidence>
<keyword evidence="4 7" id="KW-0645">Protease</keyword>
<dbReference type="InterPro" id="IPR011042">
    <property type="entry name" value="6-blade_b-propeller_TolB-like"/>
</dbReference>
<dbReference type="Pfam" id="PF14685">
    <property type="entry name" value="PDZ_Tricorn"/>
    <property type="match status" value="1"/>
</dbReference>
<accession>A0A7U4E4G6</accession>
<feature type="domain" description="Tail specific protease" evidence="11">
    <location>
        <begin position="898"/>
        <end position="1052"/>
    </location>
</feature>
<dbReference type="Proteomes" id="UP000000493">
    <property type="component" value="Chromosome"/>
</dbReference>
<keyword evidence="15" id="KW-1185">Reference proteome</keyword>
<dbReference type="InterPro" id="IPR011659">
    <property type="entry name" value="WD40"/>
</dbReference>
<feature type="active site" description="Nucleophile" evidence="8">
    <location>
        <position position="985"/>
    </location>
</feature>
<dbReference type="InterPro" id="IPR036034">
    <property type="entry name" value="PDZ_sf"/>
</dbReference>
<gene>
    <name evidence="14" type="ordered locus">Runsl_1070</name>
</gene>
<protein>
    <recommendedName>
        <fullName evidence="7">Tricorn protease homolog</fullName>
        <ecNumber evidence="7">3.4.21.-</ecNumber>
    </recommendedName>
</protein>
<reference evidence="15" key="1">
    <citation type="submission" date="2011-06" db="EMBL/GenBank/DDBJ databases">
        <title>The complete genome of chromosome of Runella slithyformis DSM 19594.</title>
        <authorList>
            <consortium name="US DOE Joint Genome Institute (JGI-PGF)"/>
            <person name="Lucas S."/>
            <person name="Han J."/>
            <person name="Lapidus A."/>
            <person name="Bruce D."/>
            <person name="Goodwin L."/>
            <person name="Pitluck S."/>
            <person name="Peters L."/>
            <person name="Kyrpides N."/>
            <person name="Mavromatis K."/>
            <person name="Ivanova N."/>
            <person name="Ovchinnikova G."/>
            <person name="Zhang X."/>
            <person name="Misra M."/>
            <person name="Detter J.C."/>
            <person name="Tapia R."/>
            <person name="Han C."/>
            <person name="Land M."/>
            <person name="Hauser L."/>
            <person name="Markowitz V."/>
            <person name="Cheng J.-F."/>
            <person name="Hugenholtz P."/>
            <person name="Woyke T."/>
            <person name="Wu D."/>
            <person name="Tindall B."/>
            <person name="Faehrich R."/>
            <person name="Brambilla E."/>
            <person name="Klenk H.-P."/>
            <person name="Eisen J.A."/>
        </authorList>
    </citation>
    <scope>NUCLEOTIDE SEQUENCE [LARGE SCALE GENOMIC DNA]</scope>
    <source>
        <strain evidence="15">ATCC 29530 / DSM 19594 / LMG 11500 / NCIMB 11436 / LSU 4</strain>
    </source>
</reference>
<dbReference type="PANTHER" id="PTHR43253">
    <property type="entry name" value="TRICORN PROTEASE HOMOLOG 2-RELATED"/>
    <property type="match status" value="1"/>
</dbReference>
<evidence type="ECO:0000313" key="15">
    <source>
        <dbReference type="Proteomes" id="UP000000493"/>
    </source>
</evidence>
<evidence type="ECO:0000259" key="13">
    <source>
        <dbReference type="Pfam" id="PF14685"/>
    </source>
</evidence>
<dbReference type="InterPro" id="IPR029414">
    <property type="entry name" value="Tricorn_PDZ"/>
</dbReference>
<evidence type="ECO:0000313" key="14">
    <source>
        <dbReference type="EMBL" id="AEI47501.1"/>
    </source>
</evidence>
<name>A0A7U4E4G6_RUNSL</name>
<dbReference type="SUPFAM" id="SSF82171">
    <property type="entry name" value="DPP6 N-terminal domain-like"/>
    <property type="match status" value="1"/>
</dbReference>
<dbReference type="CDD" id="cd07562">
    <property type="entry name" value="Peptidase_S41_TRI"/>
    <property type="match status" value="1"/>
</dbReference>
<evidence type="ECO:0000256" key="7">
    <source>
        <dbReference type="PIRNR" id="PIRNR036421"/>
    </source>
</evidence>
<dbReference type="InterPro" id="IPR029045">
    <property type="entry name" value="ClpP/crotonase-like_dom_sf"/>
</dbReference>
<dbReference type="Pfam" id="PF14684">
    <property type="entry name" value="Tricorn_C1"/>
    <property type="match status" value="1"/>
</dbReference>
<dbReference type="SUPFAM" id="SSF69304">
    <property type="entry name" value="Tricorn protease N-terminal domain"/>
    <property type="match status" value="1"/>
</dbReference>
<dbReference type="KEGG" id="rsi:Runsl_1070"/>
<dbReference type="Pfam" id="PF26549">
    <property type="entry name" value="Tricorn_N"/>
    <property type="match status" value="1"/>
</dbReference>
<evidence type="ECO:0000256" key="5">
    <source>
        <dbReference type="ARBA" id="ARBA00022801"/>
    </source>
</evidence>
<feature type="signal peptide" evidence="10">
    <location>
        <begin position="1"/>
        <end position="19"/>
    </location>
</feature>
<evidence type="ECO:0000256" key="4">
    <source>
        <dbReference type="ARBA" id="ARBA00022670"/>
    </source>
</evidence>
<dbReference type="InterPro" id="IPR012393">
    <property type="entry name" value="Tricorn_protease"/>
</dbReference>
<comment type="subcellular location">
    <subcellularLocation>
        <location evidence="1 7">Cytoplasm</location>
    </subcellularLocation>
</comment>
<feature type="domain" description="Tricorn protease C1" evidence="12">
    <location>
        <begin position="707"/>
        <end position="764"/>
    </location>
</feature>
<dbReference type="InterPro" id="IPR028204">
    <property type="entry name" value="Tricorn_C1"/>
</dbReference>
<evidence type="ECO:0000256" key="2">
    <source>
        <dbReference type="ARBA" id="ARBA00008524"/>
    </source>
</evidence>
<keyword evidence="5 7" id="KW-0378">Hydrolase</keyword>
<dbReference type="Gene3D" id="2.30.42.10">
    <property type="match status" value="1"/>
</dbReference>
<dbReference type="SUPFAM" id="SSF52096">
    <property type="entry name" value="ClpP/crotonase"/>
    <property type="match status" value="1"/>
</dbReference>
<dbReference type="Pfam" id="PF07676">
    <property type="entry name" value="PD40"/>
    <property type="match status" value="2"/>
</dbReference>
<evidence type="ECO:0000259" key="12">
    <source>
        <dbReference type="Pfam" id="PF14684"/>
    </source>
</evidence>
<dbReference type="PIRSF" id="PIRSF036421">
    <property type="entry name" value="Tricorn_protease"/>
    <property type="match status" value="1"/>
</dbReference>
<dbReference type="PANTHER" id="PTHR43253:SF1">
    <property type="entry name" value="TRICORN PROTEASE HOMOLOG 2-RELATED"/>
    <property type="match status" value="1"/>
</dbReference>
<dbReference type="RefSeq" id="WP_013926820.1">
    <property type="nucleotide sequence ID" value="NC_015703.1"/>
</dbReference>
<dbReference type="GO" id="GO:0006508">
    <property type="term" value="P:proteolysis"/>
    <property type="evidence" value="ECO:0007669"/>
    <property type="project" value="UniProtKB-UniRule"/>
</dbReference>
<evidence type="ECO:0000256" key="8">
    <source>
        <dbReference type="PIRSR" id="PIRSR036421-1"/>
    </source>
</evidence>
<sequence length="1079" mass="120323">MKIFLKALTLVLFSLHCFSQTPPKWLRYPSISPDGKTIVFTYRGDLWKVPAAGGSAVPLTLHEAHDFMPVWSHDSKTIAFASDRFGNFDIFSIPVNGGEAKRLTFHSANEYPYDFTPDDQRIIFGGVRMDIASNRQYPTGSQPELYSVATKGGRVLQLLSTPAEDAKYNRDGSKLVYHDKKGGENPWRKHHTSSITRDIWVYDTKTQKHTKLTAFAGEDRNPIFAEGDKSLYYLSEANGSFNVHKLLLNAPAQPQAVTSFKKHPVRFLSMATDGTLCFSYDGEIYTLNPSLNRGGAGGGVSPQKVNINIAADARANNERVLAVSGGVRDMAISPNGKEVAYIFRGEVFVSSVEGGLTKRITNTPEQERNVSFSPDGKALLYSSERGNSWKIYETRISRKEEPYFYASTILKETAVIANDNENYQPSYSPDGREIAFIENRMTLKVFTPATKQTRTVLTDKELFSMGDNDQYFQWSPDAKWFLFDYSMPGIAPGEIGLIAADGKGKVTNLTESGFQDFRAKWVLGGKAMLWFSNRDGLKSVAQSGGAQADVYAMFFTQESFDKFKLSKEEAALAKEIAEKNAKSDTTKKKEAKKDTTVVIEMEGLELRKAKLTIHSSTLSDALINKDGDMLYYLTRFEKGYNLWSTNLRTKETKQLTTLNANGGGNMVWDKEQKNIFLNADGKIAKIDAASGKQESISIGGEINLDVAAERAFMFEHVWRRTKKTFYTATYHGVNWDSYKPDYESYLPHIGNNFEFAELMSELLGELNVSHSGASYNAPSANGDATASLGIFYDVNYTGNGVRVEEVIKGGPLDKAGLNIRPGTLIEGIDGETLTPDRDLAQYLNRKAGKNVLLTLLEGTARREVVVKPVTTPEENQLLYKRWVLRNQEEVEKLSNGTLGYVHIPGMNDGAYRTTYEEVMGKHVNKKGIVVDTRFNGGGDLVADLAMFLSGKQFMNYTTDKRSNGYEPNFRWTKPSISLANEANYSDGHCYAFMVQEVKLGKLVGQPVPGTCTFAGWEALQDNSLRWGVPPLGVKAMNGTYLENAQTEPDIKVWNDYEVIIKGKDQQLERAVQELMKEVK</sequence>
<proteinExistence type="inferred from homology"/>
<dbReference type="SUPFAM" id="SSF50156">
    <property type="entry name" value="PDZ domain-like"/>
    <property type="match status" value="1"/>
</dbReference>
<organism evidence="14 15">
    <name type="scientific">Runella slithyformis (strain ATCC 29530 / DSM 19594 / LMG 11500 / NCIMB 11436 / LSU 4)</name>
    <dbReference type="NCBI Taxonomy" id="761193"/>
    <lineage>
        <taxon>Bacteria</taxon>
        <taxon>Pseudomonadati</taxon>
        <taxon>Bacteroidota</taxon>
        <taxon>Cytophagia</taxon>
        <taxon>Cytophagales</taxon>
        <taxon>Spirosomataceae</taxon>
        <taxon>Runella</taxon>
    </lineage>
</organism>
<dbReference type="AlphaFoldDB" id="A0A7U4E4G6"/>